<dbReference type="OrthoDB" id="581708at2"/>
<comment type="caution">
    <text evidence="1">The sequence shown here is derived from an EMBL/GenBank/DDBJ whole genome shotgun (WGS) entry which is preliminary data.</text>
</comment>
<reference evidence="1 3" key="1">
    <citation type="journal article" date="2015" name="Genome Announc.">
        <title>Draft Genome of the Euendolithic (true boring) Cyanobacterium Mastigocoleus testarum strain BC008.</title>
        <authorList>
            <person name="Guida B.S."/>
            <person name="Garcia-Pichel F."/>
        </authorList>
    </citation>
    <scope>NUCLEOTIDE SEQUENCE [LARGE SCALE GENOMIC DNA]</scope>
    <source>
        <strain evidence="1 3">BC008</strain>
    </source>
</reference>
<name>A0A0V7ZHQ7_9CYAN</name>
<keyword evidence="3" id="KW-1185">Reference proteome</keyword>
<dbReference type="RefSeq" id="WP_058184163.1">
    <property type="nucleotide sequence ID" value="NZ_LMTZ01000118.1"/>
</dbReference>
<dbReference type="EMBL" id="LMTZ01000129">
    <property type="protein sequence ID" value="KST64078.1"/>
    <property type="molecule type" value="Genomic_DNA"/>
</dbReference>
<gene>
    <name evidence="1" type="ORF">BC008_40505</name>
    <name evidence="2" type="ORF">BC008_41480</name>
</gene>
<sequence length="274" mass="30531">MTSNTYNRSRNFAFKINSSSSSNIIPVLGNNLDGLSGINSGILSANLFLKNLKIFSSIKSLPEIQLPNIEFDDSETEKLYKTLDVEWKSPRKQIQLLSNDGINGWIVIAEISLLNPSGYPYRIYNAMDYLTDNLTYEFGENGRLGIKLIDVGYGLLEGDDELTIHGSYVQEIVYENEWAGSGNVITNNIETSVNVTTNSFIILSSNNFRKYVLISNQGFNDCYIKFGEDVDVNSAIKIVPGGHYEYSTSNVNWRGNISAICKNGTSKLNILESI</sequence>
<evidence type="ECO:0000313" key="2">
    <source>
        <dbReference type="EMBL" id="KST64788.1"/>
    </source>
</evidence>
<accession>A0A0V7ZHQ7</accession>
<dbReference type="AlphaFoldDB" id="A0A0V7ZHQ7"/>
<dbReference type="EMBL" id="LMTZ01000118">
    <property type="protein sequence ID" value="KST64788.1"/>
    <property type="molecule type" value="Genomic_DNA"/>
</dbReference>
<proteinExistence type="predicted"/>
<organism evidence="1 3">
    <name type="scientific">Mastigocoleus testarum BC008</name>
    <dbReference type="NCBI Taxonomy" id="371196"/>
    <lineage>
        <taxon>Bacteria</taxon>
        <taxon>Bacillati</taxon>
        <taxon>Cyanobacteriota</taxon>
        <taxon>Cyanophyceae</taxon>
        <taxon>Nostocales</taxon>
        <taxon>Hapalosiphonaceae</taxon>
        <taxon>Mastigocoleus</taxon>
    </lineage>
</organism>
<evidence type="ECO:0000313" key="3">
    <source>
        <dbReference type="Proteomes" id="UP000053372"/>
    </source>
</evidence>
<protein>
    <submittedName>
        <fullName evidence="1">Uncharacterized protein</fullName>
    </submittedName>
</protein>
<evidence type="ECO:0000313" key="1">
    <source>
        <dbReference type="EMBL" id="KST64078.1"/>
    </source>
</evidence>
<dbReference type="Proteomes" id="UP000053372">
    <property type="component" value="Unassembled WGS sequence"/>
</dbReference>